<name>A0A6A6AMU4_9PLEO</name>
<evidence type="ECO:0000313" key="1">
    <source>
        <dbReference type="EMBL" id="KAF2132207.1"/>
    </source>
</evidence>
<protein>
    <submittedName>
        <fullName evidence="1">Uncharacterized protein</fullName>
    </submittedName>
</protein>
<dbReference type="AlphaFoldDB" id="A0A6A6AMU4"/>
<dbReference type="GeneID" id="54410636"/>
<dbReference type="RefSeq" id="XP_033526594.1">
    <property type="nucleotide sequence ID" value="XM_033670204.1"/>
</dbReference>
<sequence>MARRLDMGENVDTAIQRIIGTHQVKYEPELPICTTSLHYAHDRLFALSHARAAHDDIVEASVQDHSPHFNQITAVYLVGNGILH</sequence>
<accession>A0A6A6AMU4</accession>
<dbReference type="Proteomes" id="UP000799771">
    <property type="component" value="Unassembled WGS sequence"/>
</dbReference>
<reference evidence="1" key="1">
    <citation type="journal article" date="2020" name="Stud. Mycol.">
        <title>101 Dothideomycetes genomes: a test case for predicting lifestyles and emergence of pathogens.</title>
        <authorList>
            <person name="Haridas S."/>
            <person name="Albert R."/>
            <person name="Binder M."/>
            <person name="Bloem J."/>
            <person name="Labutti K."/>
            <person name="Salamov A."/>
            <person name="Andreopoulos B."/>
            <person name="Baker S."/>
            <person name="Barry K."/>
            <person name="Bills G."/>
            <person name="Bluhm B."/>
            <person name="Cannon C."/>
            <person name="Castanera R."/>
            <person name="Culley D."/>
            <person name="Daum C."/>
            <person name="Ezra D."/>
            <person name="Gonzalez J."/>
            <person name="Henrissat B."/>
            <person name="Kuo A."/>
            <person name="Liang C."/>
            <person name="Lipzen A."/>
            <person name="Lutzoni F."/>
            <person name="Magnuson J."/>
            <person name="Mondo S."/>
            <person name="Nolan M."/>
            <person name="Ohm R."/>
            <person name="Pangilinan J."/>
            <person name="Park H.-J."/>
            <person name="Ramirez L."/>
            <person name="Alfaro M."/>
            <person name="Sun H."/>
            <person name="Tritt A."/>
            <person name="Yoshinaga Y."/>
            <person name="Zwiers L.-H."/>
            <person name="Turgeon B."/>
            <person name="Goodwin S."/>
            <person name="Spatafora J."/>
            <person name="Crous P."/>
            <person name="Grigoriev I."/>
        </authorList>
    </citation>
    <scope>NUCLEOTIDE SEQUENCE</scope>
    <source>
        <strain evidence="1">CBS 119687</strain>
    </source>
</reference>
<organism evidence="1 2">
    <name type="scientific">Dothidotthia symphoricarpi CBS 119687</name>
    <dbReference type="NCBI Taxonomy" id="1392245"/>
    <lineage>
        <taxon>Eukaryota</taxon>
        <taxon>Fungi</taxon>
        <taxon>Dikarya</taxon>
        <taxon>Ascomycota</taxon>
        <taxon>Pezizomycotina</taxon>
        <taxon>Dothideomycetes</taxon>
        <taxon>Pleosporomycetidae</taxon>
        <taxon>Pleosporales</taxon>
        <taxon>Dothidotthiaceae</taxon>
        <taxon>Dothidotthia</taxon>
    </lineage>
</organism>
<gene>
    <name evidence="1" type="ORF">P153DRAFT_383095</name>
</gene>
<evidence type="ECO:0000313" key="2">
    <source>
        <dbReference type="Proteomes" id="UP000799771"/>
    </source>
</evidence>
<dbReference type="EMBL" id="ML977501">
    <property type="protein sequence ID" value="KAF2132207.1"/>
    <property type="molecule type" value="Genomic_DNA"/>
</dbReference>
<keyword evidence="2" id="KW-1185">Reference proteome</keyword>
<proteinExistence type="predicted"/>